<feature type="compositionally biased region" description="Basic and acidic residues" evidence="1">
    <location>
        <begin position="20"/>
        <end position="37"/>
    </location>
</feature>
<dbReference type="EMBL" id="LECT01000013">
    <property type="protein sequence ID" value="KLU06684.1"/>
    <property type="molecule type" value="Genomic_DNA"/>
</dbReference>
<evidence type="ECO:0000256" key="1">
    <source>
        <dbReference type="SAM" id="MobiDB-lite"/>
    </source>
</evidence>
<proteinExistence type="predicted"/>
<keyword evidence="3" id="KW-1185">Reference proteome</keyword>
<gene>
    <name evidence="2" type="ORF">RISK_001248</name>
</gene>
<dbReference type="STRING" id="595434.RISK_001248"/>
<feature type="region of interest" description="Disordered" evidence="1">
    <location>
        <begin position="1"/>
        <end position="37"/>
    </location>
</feature>
<organism evidence="2 3">
    <name type="scientific">Rhodopirellula islandica</name>
    <dbReference type="NCBI Taxonomy" id="595434"/>
    <lineage>
        <taxon>Bacteria</taxon>
        <taxon>Pseudomonadati</taxon>
        <taxon>Planctomycetota</taxon>
        <taxon>Planctomycetia</taxon>
        <taxon>Pirellulales</taxon>
        <taxon>Pirellulaceae</taxon>
        <taxon>Rhodopirellula</taxon>
    </lineage>
</organism>
<evidence type="ECO:0000313" key="3">
    <source>
        <dbReference type="Proteomes" id="UP000036367"/>
    </source>
</evidence>
<evidence type="ECO:0000313" key="2">
    <source>
        <dbReference type="EMBL" id="KLU06684.1"/>
    </source>
</evidence>
<reference evidence="2" key="1">
    <citation type="submission" date="2015-05" db="EMBL/GenBank/DDBJ databases">
        <title>Permanent draft genome of Rhodopirellula islandicus K833.</title>
        <authorList>
            <person name="Kizina J."/>
            <person name="Richter M."/>
            <person name="Glockner F.O."/>
            <person name="Harder J."/>
        </authorList>
    </citation>
    <scope>NUCLEOTIDE SEQUENCE [LARGE SCALE GENOMIC DNA]</scope>
    <source>
        <strain evidence="2">K833</strain>
    </source>
</reference>
<protein>
    <submittedName>
        <fullName evidence="2">Uncharacterized protein</fullName>
    </submittedName>
</protein>
<accession>A0A0J1EMC2</accession>
<feature type="compositionally biased region" description="Polar residues" evidence="1">
    <location>
        <begin position="1"/>
        <end position="18"/>
    </location>
</feature>
<dbReference type="Proteomes" id="UP000036367">
    <property type="component" value="Unassembled WGS sequence"/>
</dbReference>
<comment type="caution">
    <text evidence="2">The sequence shown here is derived from an EMBL/GenBank/DDBJ whole genome shotgun (WGS) entry which is preliminary data.</text>
</comment>
<sequence>MNPTCSVAEQQRSQSQVNGEDAKRRQESVANVEKRKKLEAMQIDSSVNQRSDQGCHDCSRDVTACQSKWFRASVR</sequence>
<dbReference type="AlphaFoldDB" id="A0A0J1EMC2"/>
<name>A0A0J1EMC2_RHOIS</name>
<dbReference type="PATRIC" id="fig|595434.4.peg.1199"/>